<protein>
    <submittedName>
        <fullName evidence="1">Uncharacterized protein</fullName>
    </submittedName>
</protein>
<comment type="caution">
    <text evidence="1">The sequence shown here is derived from an EMBL/GenBank/DDBJ whole genome shotgun (WGS) entry which is preliminary data.</text>
</comment>
<organism evidence="1 2">
    <name type="scientific">Tothia fuscella</name>
    <dbReference type="NCBI Taxonomy" id="1048955"/>
    <lineage>
        <taxon>Eukaryota</taxon>
        <taxon>Fungi</taxon>
        <taxon>Dikarya</taxon>
        <taxon>Ascomycota</taxon>
        <taxon>Pezizomycotina</taxon>
        <taxon>Dothideomycetes</taxon>
        <taxon>Pleosporomycetidae</taxon>
        <taxon>Venturiales</taxon>
        <taxon>Cylindrosympodiaceae</taxon>
        <taxon>Tothia</taxon>
    </lineage>
</organism>
<dbReference type="AlphaFoldDB" id="A0A9P4TSK1"/>
<proteinExistence type="predicted"/>
<reference evidence="1" key="1">
    <citation type="journal article" date="2020" name="Stud. Mycol.">
        <title>101 Dothideomycetes genomes: a test case for predicting lifestyles and emergence of pathogens.</title>
        <authorList>
            <person name="Haridas S."/>
            <person name="Albert R."/>
            <person name="Binder M."/>
            <person name="Bloem J."/>
            <person name="Labutti K."/>
            <person name="Salamov A."/>
            <person name="Andreopoulos B."/>
            <person name="Baker S."/>
            <person name="Barry K."/>
            <person name="Bills G."/>
            <person name="Bluhm B."/>
            <person name="Cannon C."/>
            <person name="Castanera R."/>
            <person name="Culley D."/>
            <person name="Daum C."/>
            <person name="Ezra D."/>
            <person name="Gonzalez J."/>
            <person name="Henrissat B."/>
            <person name="Kuo A."/>
            <person name="Liang C."/>
            <person name="Lipzen A."/>
            <person name="Lutzoni F."/>
            <person name="Magnuson J."/>
            <person name="Mondo S."/>
            <person name="Nolan M."/>
            <person name="Ohm R."/>
            <person name="Pangilinan J."/>
            <person name="Park H.-J."/>
            <person name="Ramirez L."/>
            <person name="Alfaro M."/>
            <person name="Sun H."/>
            <person name="Tritt A."/>
            <person name="Yoshinaga Y."/>
            <person name="Zwiers L.-H."/>
            <person name="Turgeon B."/>
            <person name="Goodwin S."/>
            <person name="Spatafora J."/>
            <person name="Crous P."/>
            <person name="Grigoriev I."/>
        </authorList>
    </citation>
    <scope>NUCLEOTIDE SEQUENCE</scope>
    <source>
        <strain evidence="1">CBS 130266</strain>
    </source>
</reference>
<keyword evidence="2" id="KW-1185">Reference proteome</keyword>
<dbReference type="EMBL" id="MU007110">
    <property type="protein sequence ID" value="KAF2420362.1"/>
    <property type="molecule type" value="Genomic_DNA"/>
</dbReference>
<evidence type="ECO:0000313" key="1">
    <source>
        <dbReference type="EMBL" id="KAF2420362.1"/>
    </source>
</evidence>
<evidence type="ECO:0000313" key="2">
    <source>
        <dbReference type="Proteomes" id="UP000800235"/>
    </source>
</evidence>
<gene>
    <name evidence="1" type="ORF">EJ08DRAFT_598365</name>
</gene>
<dbReference type="Proteomes" id="UP000800235">
    <property type="component" value="Unassembled WGS sequence"/>
</dbReference>
<feature type="non-terminal residue" evidence="1">
    <location>
        <position position="1"/>
    </location>
</feature>
<name>A0A9P4TSK1_9PEZI</name>
<sequence>LSKYFRNLLLYYVAYTNKAIAYLNSIKYLILKYSSSSFIGLLSVLLIVRLELRVFLYASNTAFIDDLTTRKLSKGYLFKLFNRPIN</sequence>
<accession>A0A9P4TSK1</accession>